<sequence>MQFSGISSLRCHLKKVHNTTLDKSNLSVFYETENTSGELKVDPEIMTQAGNSNMSEGSDPEEATESSQAKCATVKIIGYDSRQLCADDPQLMPYSCLMCTMRYISKSELHNHMKTHADEDVERVGMHRCDVCLYVMKNTQQVTKHILKFHGVPQIFICSICHREFFQLSSVHRHMRFFHKWEIKIRGESSIPVLVKPAPLSIQKPGCSPKIQLKQSASDQINQRQGRLNSSDEDESITCISLEGSDMESVQIFQAGGQKILYQVLDSGSSEQLRYVVINDDQCD</sequence>
<dbReference type="PROSITE" id="PS50157">
    <property type="entry name" value="ZINC_FINGER_C2H2_2"/>
    <property type="match status" value="2"/>
</dbReference>
<dbReference type="GO" id="GO:0000981">
    <property type="term" value="F:DNA-binding transcription factor activity, RNA polymerase II-specific"/>
    <property type="evidence" value="ECO:0007669"/>
    <property type="project" value="TreeGrafter"/>
</dbReference>
<evidence type="ECO:0000259" key="6">
    <source>
        <dbReference type="PROSITE" id="PS50157"/>
    </source>
</evidence>
<dbReference type="EMBL" id="CAXITT010000003">
    <property type="protein sequence ID" value="CAL1526226.1"/>
    <property type="molecule type" value="Genomic_DNA"/>
</dbReference>
<keyword evidence="8" id="KW-1185">Reference proteome</keyword>
<evidence type="ECO:0000256" key="5">
    <source>
        <dbReference type="PROSITE-ProRule" id="PRU00042"/>
    </source>
</evidence>
<keyword evidence="4" id="KW-0862">Zinc</keyword>
<evidence type="ECO:0000256" key="3">
    <source>
        <dbReference type="ARBA" id="ARBA00022771"/>
    </source>
</evidence>
<evidence type="ECO:0000256" key="1">
    <source>
        <dbReference type="ARBA" id="ARBA00022723"/>
    </source>
</evidence>
<evidence type="ECO:0000313" key="7">
    <source>
        <dbReference type="EMBL" id="CAL1526226.1"/>
    </source>
</evidence>
<feature type="non-terminal residue" evidence="7">
    <location>
        <position position="284"/>
    </location>
</feature>
<organism evidence="7 8">
    <name type="scientific">Lymnaea stagnalis</name>
    <name type="common">Great pond snail</name>
    <name type="synonym">Helix stagnalis</name>
    <dbReference type="NCBI Taxonomy" id="6523"/>
    <lineage>
        <taxon>Eukaryota</taxon>
        <taxon>Metazoa</taxon>
        <taxon>Spiralia</taxon>
        <taxon>Lophotrochozoa</taxon>
        <taxon>Mollusca</taxon>
        <taxon>Gastropoda</taxon>
        <taxon>Heterobranchia</taxon>
        <taxon>Euthyneura</taxon>
        <taxon>Panpulmonata</taxon>
        <taxon>Hygrophila</taxon>
        <taxon>Lymnaeoidea</taxon>
        <taxon>Lymnaeidae</taxon>
        <taxon>Lymnaea</taxon>
    </lineage>
</organism>
<dbReference type="AlphaFoldDB" id="A0AAV2GYB6"/>
<reference evidence="7 8" key="1">
    <citation type="submission" date="2024-04" db="EMBL/GenBank/DDBJ databases">
        <authorList>
            <consortium name="Genoscope - CEA"/>
            <person name="William W."/>
        </authorList>
    </citation>
    <scope>NUCLEOTIDE SEQUENCE [LARGE SCALE GENOMIC DNA]</scope>
</reference>
<name>A0AAV2GYB6_LYMST</name>
<dbReference type="GO" id="GO:0043565">
    <property type="term" value="F:sequence-specific DNA binding"/>
    <property type="evidence" value="ECO:0007669"/>
    <property type="project" value="TreeGrafter"/>
</dbReference>
<evidence type="ECO:0000256" key="2">
    <source>
        <dbReference type="ARBA" id="ARBA00022737"/>
    </source>
</evidence>
<dbReference type="PANTHER" id="PTHR24408:SF58">
    <property type="entry name" value="TRANSCRIPTION FACTOR (TFIIIA), PUTATIVE (AFU_ORTHOLOGUE AFUA_1G05150)-RELATED"/>
    <property type="match status" value="1"/>
</dbReference>
<evidence type="ECO:0000256" key="4">
    <source>
        <dbReference type="ARBA" id="ARBA00022833"/>
    </source>
</evidence>
<comment type="caution">
    <text evidence="7">The sequence shown here is derived from an EMBL/GenBank/DDBJ whole genome shotgun (WGS) entry which is preliminary data.</text>
</comment>
<proteinExistence type="predicted"/>
<keyword evidence="1" id="KW-0479">Metal-binding</keyword>
<keyword evidence="3 5" id="KW-0863">Zinc-finger</keyword>
<dbReference type="Gene3D" id="3.30.160.60">
    <property type="entry name" value="Classic Zinc Finger"/>
    <property type="match status" value="2"/>
</dbReference>
<feature type="domain" description="C2H2-type" evidence="6">
    <location>
        <begin position="156"/>
        <end position="184"/>
    </location>
</feature>
<dbReference type="SUPFAM" id="SSF57667">
    <property type="entry name" value="beta-beta-alpha zinc fingers"/>
    <property type="match status" value="1"/>
</dbReference>
<gene>
    <name evidence="7" type="ORF">GSLYS_00000403001</name>
</gene>
<evidence type="ECO:0000313" key="8">
    <source>
        <dbReference type="Proteomes" id="UP001497497"/>
    </source>
</evidence>
<accession>A0AAV2GYB6</accession>
<protein>
    <recommendedName>
        <fullName evidence="6">C2H2-type domain-containing protein</fullName>
    </recommendedName>
</protein>
<dbReference type="PANTHER" id="PTHR24408">
    <property type="entry name" value="ZINC FINGER PROTEIN"/>
    <property type="match status" value="1"/>
</dbReference>
<dbReference type="GO" id="GO:0005634">
    <property type="term" value="C:nucleus"/>
    <property type="evidence" value="ECO:0007669"/>
    <property type="project" value="TreeGrafter"/>
</dbReference>
<dbReference type="Proteomes" id="UP001497497">
    <property type="component" value="Unassembled WGS sequence"/>
</dbReference>
<dbReference type="SMART" id="SM00355">
    <property type="entry name" value="ZnF_C2H2"/>
    <property type="match status" value="3"/>
</dbReference>
<dbReference type="InterPro" id="IPR036236">
    <property type="entry name" value="Znf_C2H2_sf"/>
</dbReference>
<keyword evidence="2" id="KW-0677">Repeat</keyword>
<dbReference type="InterPro" id="IPR013087">
    <property type="entry name" value="Znf_C2H2_type"/>
</dbReference>
<dbReference type="GO" id="GO:0008270">
    <property type="term" value="F:zinc ion binding"/>
    <property type="evidence" value="ECO:0007669"/>
    <property type="project" value="UniProtKB-KW"/>
</dbReference>
<dbReference type="PROSITE" id="PS00028">
    <property type="entry name" value="ZINC_FINGER_C2H2_1"/>
    <property type="match status" value="2"/>
</dbReference>
<dbReference type="FunFam" id="3.30.160.60:FF:000446">
    <property type="entry name" value="Zinc finger protein"/>
    <property type="match status" value="1"/>
</dbReference>
<feature type="domain" description="C2H2-type" evidence="6">
    <location>
        <begin position="94"/>
        <end position="121"/>
    </location>
</feature>